<evidence type="ECO:0000313" key="5">
    <source>
        <dbReference type="EnsemblPlants" id="KQK90923"/>
    </source>
</evidence>
<feature type="compositionally biased region" description="Polar residues" evidence="3">
    <location>
        <begin position="351"/>
        <end position="360"/>
    </location>
</feature>
<dbReference type="GO" id="GO:0031573">
    <property type="term" value="P:mitotic intra-S DNA damage checkpoint signaling"/>
    <property type="evidence" value="ECO:0000318"/>
    <property type="project" value="GO_Central"/>
</dbReference>
<dbReference type="GO" id="GO:0030896">
    <property type="term" value="C:checkpoint clamp complex"/>
    <property type="evidence" value="ECO:0000318"/>
    <property type="project" value="GO_Central"/>
</dbReference>
<feature type="region of interest" description="Disordered" evidence="3">
    <location>
        <begin position="333"/>
        <end position="360"/>
    </location>
</feature>
<dbReference type="EMBL" id="CM003536">
    <property type="protein sequence ID" value="RCV44843.1"/>
    <property type="molecule type" value="Genomic_DNA"/>
</dbReference>
<dbReference type="AlphaFoldDB" id="K4AA62"/>
<dbReference type="PANTHER" id="PTHR15237">
    <property type="entry name" value="DNA REPAIR PROTEIN RAD9"/>
    <property type="match status" value="1"/>
</dbReference>
<dbReference type="Proteomes" id="UP000004995">
    <property type="component" value="Unassembled WGS sequence"/>
</dbReference>
<keyword evidence="6" id="KW-1185">Reference proteome</keyword>
<reference evidence="5" key="3">
    <citation type="submission" date="2018-08" db="UniProtKB">
        <authorList>
            <consortium name="EnsemblPlants"/>
        </authorList>
    </citation>
    <scope>IDENTIFICATION</scope>
    <source>
        <strain evidence="5">Yugu1</strain>
    </source>
</reference>
<dbReference type="InterPro" id="IPR007268">
    <property type="entry name" value="Rad9/Ddc1"/>
</dbReference>
<evidence type="ECO:0000256" key="1">
    <source>
        <dbReference type="ARBA" id="ARBA00008494"/>
    </source>
</evidence>
<gene>
    <name evidence="5" type="primary">LOC101772688</name>
    <name evidence="4" type="ORF">SETIT_9G407200v2</name>
</gene>
<reference evidence="4 6" key="1">
    <citation type="journal article" date="2012" name="Nat. Biotechnol.">
        <title>Reference genome sequence of the model plant Setaria.</title>
        <authorList>
            <person name="Bennetzen J.L."/>
            <person name="Schmutz J."/>
            <person name="Wang H."/>
            <person name="Percifield R."/>
            <person name="Hawkins J."/>
            <person name="Pontaroli A.C."/>
            <person name="Estep M."/>
            <person name="Feng L."/>
            <person name="Vaughn J.N."/>
            <person name="Grimwood J."/>
            <person name="Jenkins J."/>
            <person name="Barry K."/>
            <person name="Lindquist E."/>
            <person name="Hellsten U."/>
            <person name="Deshpande S."/>
            <person name="Wang X."/>
            <person name="Wu X."/>
            <person name="Mitros T."/>
            <person name="Triplett J."/>
            <person name="Yang X."/>
            <person name="Ye C.Y."/>
            <person name="Mauro-Herrera M."/>
            <person name="Wang L."/>
            <person name="Li P."/>
            <person name="Sharma M."/>
            <person name="Sharma R."/>
            <person name="Ronald P.C."/>
            <person name="Panaud O."/>
            <person name="Kellogg E.A."/>
            <person name="Brutnell T.P."/>
            <person name="Doust A.N."/>
            <person name="Tuskan G.A."/>
            <person name="Rokhsar D."/>
            <person name="Devos K.M."/>
        </authorList>
    </citation>
    <scope>NUCLEOTIDE SEQUENCE [LARGE SCALE GENOMIC DNA]</scope>
    <source>
        <strain evidence="6">cv. Yugu1</strain>
        <strain evidence="4">Yugu1</strain>
    </source>
</reference>
<evidence type="ECO:0000313" key="4">
    <source>
        <dbReference type="EMBL" id="RCV44843.1"/>
    </source>
</evidence>
<dbReference type="HOGENOM" id="CLU_048512_0_0_1"/>
<proteinExistence type="inferred from homology"/>
<dbReference type="GeneID" id="101772688"/>
<dbReference type="Pfam" id="PF04139">
    <property type="entry name" value="Rad9"/>
    <property type="match status" value="1"/>
</dbReference>
<dbReference type="OMA" id="RTRQHHL"/>
<name>K4AA62_SETIT</name>
<dbReference type="SUPFAM" id="SSF55979">
    <property type="entry name" value="DNA clamp"/>
    <property type="match status" value="1"/>
</dbReference>
<dbReference type="InterPro" id="IPR026584">
    <property type="entry name" value="Rad9"/>
</dbReference>
<dbReference type="Gene3D" id="3.70.10.10">
    <property type="match status" value="1"/>
</dbReference>
<evidence type="ECO:0008006" key="7">
    <source>
        <dbReference type="Google" id="ProtNLM"/>
    </source>
</evidence>
<dbReference type="EnsemblPlants" id="KQK90923">
    <property type="protein sequence ID" value="KQK90923"/>
    <property type="gene ID" value="SETIT_035768mg"/>
</dbReference>
<dbReference type="EMBL" id="AGNK02005990">
    <property type="status" value="NOT_ANNOTATED_CDS"/>
    <property type="molecule type" value="Genomic_DNA"/>
</dbReference>
<dbReference type="RefSeq" id="XP_004984413.1">
    <property type="nucleotide sequence ID" value="XM_004984356.4"/>
</dbReference>
<dbReference type="InterPro" id="IPR046938">
    <property type="entry name" value="DNA_clamp_sf"/>
</dbReference>
<dbReference type="GO" id="GO:0071479">
    <property type="term" value="P:cellular response to ionizing radiation"/>
    <property type="evidence" value="ECO:0000318"/>
    <property type="project" value="GO_Central"/>
</dbReference>
<comment type="similarity">
    <text evidence="1 2">Belongs to the rad9 family.</text>
</comment>
<organism evidence="4">
    <name type="scientific">Setaria italica</name>
    <name type="common">Foxtail millet</name>
    <name type="synonym">Panicum italicum</name>
    <dbReference type="NCBI Taxonomy" id="4555"/>
    <lineage>
        <taxon>Eukaryota</taxon>
        <taxon>Viridiplantae</taxon>
        <taxon>Streptophyta</taxon>
        <taxon>Embryophyta</taxon>
        <taxon>Tracheophyta</taxon>
        <taxon>Spermatophyta</taxon>
        <taxon>Magnoliopsida</taxon>
        <taxon>Liliopsida</taxon>
        <taxon>Poales</taxon>
        <taxon>Poaceae</taxon>
        <taxon>PACMAD clade</taxon>
        <taxon>Panicoideae</taxon>
        <taxon>Panicodae</taxon>
        <taxon>Paniceae</taxon>
        <taxon>Cenchrinae</taxon>
        <taxon>Setaria</taxon>
    </lineage>
</organism>
<sequence>MELSMSGSSLRTFGRCVTFLARVASELVLQAHPAKLELHTLNSSRSAYGSVSLARDFFDHYHLDAAASAPSSTPLQCSVLLKSLLAVLRTPHAALDRLVISLPEPDAPKLQFTLHCLNGVRKTYWIVCSAEPEVQSLALDRGRFPSRLAIRPRELARLLSNFQSSLQELTIIATDPAAVLPDAGGDVGGKAVELRSYNDPAKDDCDTRLHTQLWIDPAEEFVEYVHAGDPVDVTFGVKELKAFLTFCEGCEVEILLFFEKTGEPVLLVPRFGFDDGSASDFEATLVLATMTVSQLADSNDAQQPAISAQHNGEPRAATTPSVLNHTKIWSELSGNTPKSFEANRETHAQKKSNASTSMLNDTSMPNVANAPRMPPVADNANNTMQHLQMDHLEEHPEVLSAIPRSQHHPSNWVGADDHDDDNEDEELLVQTTPHYMD</sequence>
<dbReference type="STRING" id="4555.K4AA62"/>
<dbReference type="GO" id="GO:0006281">
    <property type="term" value="P:DNA repair"/>
    <property type="evidence" value="ECO:0000318"/>
    <property type="project" value="GO_Central"/>
</dbReference>
<accession>K4AA62</accession>
<dbReference type="PANTHER" id="PTHR15237:SF0">
    <property type="entry name" value="CELL CYCLE CHECKPOINT CONTROL PROTEIN"/>
    <property type="match status" value="1"/>
</dbReference>
<evidence type="ECO:0000256" key="2">
    <source>
        <dbReference type="PIRNR" id="PIRNR009303"/>
    </source>
</evidence>
<dbReference type="OrthoDB" id="60092at2759"/>
<dbReference type="KEGG" id="sita:101772688"/>
<dbReference type="eggNOG" id="KOG2810">
    <property type="taxonomic scope" value="Eukaryota"/>
</dbReference>
<reference evidence="4" key="2">
    <citation type="submission" date="2015-07" db="EMBL/GenBank/DDBJ databases">
        <authorList>
            <person name="Noorani M."/>
        </authorList>
    </citation>
    <scope>NUCLEOTIDE SEQUENCE</scope>
    <source>
        <strain evidence="4">Yugu1</strain>
    </source>
</reference>
<evidence type="ECO:0000256" key="3">
    <source>
        <dbReference type="SAM" id="MobiDB-lite"/>
    </source>
</evidence>
<protein>
    <recommendedName>
        <fullName evidence="7">Cell cycle checkpoint control protein RAD9A</fullName>
    </recommendedName>
</protein>
<dbReference type="GO" id="GO:0000076">
    <property type="term" value="P:DNA replication checkpoint signaling"/>
    <property type="evidence" value="ECO:0000318"/>
    <property type="project" value="GO_Central"/>
</dbReference>
<dbReference type="Gramene" id="KQK90923">
    <property type="protein sequence ID" value="KQK90923"/>
    <property type="gene ID" value="SETIT_035768mg"/>
</dbReference>
<evidence type="ECO:0000313" key="6">
    <source>
        <dbReference type="Proteomes" id="UP000004995"/>
    </source>
</evidence>
<dbReference type="FunFam" id="3.70.10.10:FF:000012">
    <property type="entry name" value="cell cycle checkpoint control protein RAD9A"/>
    <property type="match status" value="1"/>
</dbReference>
<dbReference type="PIRSF" id="PIRSF009303">
    <property type="entry name" value="Cell_cycle_RAD9"/>
    <property type="match status" value="1"/>
</dbReference>
<dbReference type="FunCoup" id="K4AA62">
    <property type="interactions" value="1696"/>
</dbReference>